<sequence length="90" mass="10234">MVRRRLQEGQDLNNDNKNNASDKTKEEQVRELLDEEKQHEGLAQELLRLTGSLKQNFTTAGSVLKEDNATLDVMHRIASSNKENLVRESG</sequence>
<keyword evidence="6" id="KW-0256">Endoplasmic reticulum</keyword>
<evidence type="ECO:0000256" key="4">
    <source>
        <dbReference type="ARBA" id="ARBA00022448"/>
    </source>
</evidence>
<dbReference type="InterPro" id="IPR019150">
    <property type="entry name" value="Vesicle_transport_protein_Use1"/>
</dbReference>
<keyword evidence="13" id="KW-1185">Reference proteome</keyword>
<evidence type="ECO:0000256" key="2">
    <source>
        <dbReference type="ARBA" id="ARBA00007891"/>
    </source>
</evidence>
<dbReference type="GO" id="GO:0005789">
    <property type="term" value="C:endoplasmic reticulum membrane"/>
    <property type="evidence" value="ECO:0007669"/>
    <property type="project" value="UniProtKB-SubCell"/>
</dbReference>
<name>A0A915MJV2_MELJA</name>
<evidence type="ECO:0000256" key="7">
    <source>
        <dbReference type="ARBA" id="ARBA00022892"/>
    </source>
</evidence>
<keyword evidence="4" id="KW-0813">Transport</keyword>
<accession>A0A915MJV2</accession>
<dbReference type="Pfam" id="PF09753">
    <property type="entry name" value="Use1"/>
    <property type="match status" value="1"/>
</dbReference>
<keyword evidence="10" id="KW-0472">Membrane</keyword>
<comment type="similarity">
    <text evidence="2">Belongs to the USE1 family.</text>
</comment>
<evidence type="ECO:0000256" key="12">
    <source>
        <dbReference type="SAM" id="MobiDB-lite"/>
    </source>
</evidence>
<evidence type="ECO:0000256" key="6">
    <source>
        <dbReference type="ARBA" id="ARBA00022824"/>
    </source>
</evidence>
<feature type="region of interest" description="Disordered" evidence="12">
    <location>
        <begin position="1"/>
        <end position="34"/>
    </location>
</feature>
<dbReference type="GO" id="GO:0016192">
    <property type="term" value="P:vesicle-mediated transport"/>
    <property type="evidence" value="ECO:0007669"/>
    <property type="project" value="UniProtKB-KW"/>
</dbReference>
<evidence type="ECO:0000256" key="11">
    <source>
        <dbReference type="ARBA" id="ARBA00032711"/>
    </source>
</evidence>
<keyword evidence="9" id="KW-1133">Transmembrane helix</keyword>
<evidence type="ECO:0000313" key="14">
    <source>
        <dbReference type="WBParaSite" id="scaffold3898_cov165.g7299"/>
    </source>
</evidence>
<evidence type="ECO:0000313" key="13">
    <source>
        <dbReference type="Proteomes" id="UP000887561"/>
    </source>
</evidence>
<keyword evidence="7" id="KW-0931">ER-Golgi transport</keyword>
<dbReference type="GO" id="GO:0015031">
    <property type="term" value="P:protein transport"/>
    <property type="evidence" value="ECO:0007669"/>
    <property type="project" value="UniProtKB-KW"/>
</dbReference>
<dbReference type="WBParaSite" id="scaffold3898_cov165.g7299">
    <property type="protein sequence ID" value="scaffold3898_cov165.g7299"/>
    <property type="gene ID" value="scaffold3898_cov165.g7299"/>
</dbReference>
<comment type="subcellular location">
    <subcellularLocation>
        <location evidence="1">Endoplasmic reticulum membrane</location>
        <topology evidence="1">Single-pass type IV membrane protein</topology>
    </subcellularLocation>
</comment>
<evidence type="ECO:0000256" key="3">
    <source>
        <dbReference type="ARBA" id="ARBA00015843"/>
    </source>
</evidence>
<evidence type="ECO:0000256" key="1">
    <source>
        <dbReference type="ARBA" id="ARBA00004163"/>
    </source>
</evidence>
<evidence type="ECO:0000256" key="10">
    <source>
        <dbReference type="ARBA" id="ARBA00023136"/>
    </source>
</evidence>
<protein>
    <recommendedName>
        <fullName evidence="3">Vesicle transport protein USE1</fullName>
    </recommendedName>
    <alternativeName>
        <fullName evidence="11">USE1-like protein</fullName>
    </alternativeName>
</protein>
<feature type="compositionally biased region" description="Basic and acidic residues" evidence="12">
    <location>
        <begin position="20"/>
        <end position="34"/>
    </location>
</feature>
<keyword evidence="5" id="KW-0812">Transmembrane</keyword>
<reference evidence="14" key="1">
    <citation type="submission" date="2022-11" db="UniProtKB">
        <authorList>
            <consortium name="WormBaseParasite"/>
        </authorList>
    </citation>
    <scope>IDENTIFICATION</scope>
</reference>
<dbReference type="AlphaFoldDB" id="A0A915MJV2"/>
<evidence type="ECO:0000256" key="9">
    <source>
        <dbReference type="ARBA" id="ARBA00022989"/>
    </source>
</evidence>
<keyword evidence="8" id="KW-0653">Protein transport</keyword>
<evidence type="ECO:0000256" key="8">
    <source>
        <dbReference type="ARBA" id="ARBA00022927"/>
    </source>
</evidence>
<proteinExistence type="inferred from homology"/>
<dbReference type="Proteomes" id="UP000887561">
    <property type="component" value="Unplaced"/>
</dbReference>
<feature type="compositionally biased region" description="Polar residues" evidence="12">
    <location>
        <begin position="10"/>
        <end position="19"/>
    </location>
</feature>
<evidence type="ECO:0000256" key="5">
    <source>
        <dbReference type="ARBA" id="ARBA00022692"/>
    </source>
</evidence>
<organism evidence="13 14">
    <name type="scientific">Meloidogyne javanica</name>
    <name type="common">Root-knot nematode worm</name>
    <dbReference type="NCBI Taxonomy" id="6303"/>
    <lineage>
        <taxon>Eukaryota</taxon>
        <taxon>Metazoa</taxon>
        <taxon>Ecdysozoa</taxon>
        <taxon>Nematoda</taxon>
        <taxon>Chromadorea</taxon>
        <taxon>Rhabditida</taxon>
        <taxon>Tylenchina</taxon>
        <taxon>Tylenchomorpha</taxon>
        <taxon>Tylenchoidea</taxon>
        <taxon>Meloidogynidae</taxon>
        <taxon>Meloidogyninae</taxon>
        <taxon>Meloidogyne</taxon>
        <taxon>Meloidogyne incognita group</taxon>
    </lineage>
</organism>